<dbReference type="CDD" id="cd00814">
    <property type="entry name" value="MetRS_core"/>
    <property type="match status" value="1"/>
</dbReference>
<dbReference type="FunFam" id="2.170.220.10:FF:000003">
    <property type="entry name" value="Methionine--tRNA ligase"/>
    <property type="match status" value="1"/>
</dbReference>
<evidence type="ECO:0000256" key="2">
    <source>
        <dbReference type="ARBA" id="ARBA00004496"/>
    </source>
</evidence>
<gene>
    <name evidence="15" type="ORF">A2824_02725</name>
</gene>
<dbReference type="InterPro" id="IPR014729">
    <property type="entry name" value="Rossmann-like_a/b/a_fold"/>
</dbReference>
<dbReference type="GO" id="GO:0004825">
    <property type="term" value="F:methionine-tRNA ligase activity"/>
    <property type="evidence" value="ECO:0007669"/>
    <property type="project" value="UniProtKB-EC"/>
</dbReference>
<dbReference type="GO" id="GO:0005737">
    <property type="term" value="C:cytoplasm"/>
    <property type="evidence" value="ECO:0007669"/>
    <property type="project" value="UniProtKB-SubCell"/>
</dbReference>
<dbReference type="InterPro" id="IPR033911">
    <property type="entry name" value="MetRS_core"/>
</dbReference>
<accession>A0A1F6VIS7</accession>
<dbReference type="Gene3D" id="1.10.730.10">
    <property type="entry name" value="Isoleucyl-tRNA Synthetase, Domain 1"/>
    <property type="match status" value="1"/>
</dbReference>
<dbReference type="SUPFAM" id="SSF47323">
    <property type="entry name" value="Anticodon-binding domain of a subclass of class I aminoacyl-tRNA synthetases"/>
    <property type="match status" value="1"/>
</dbReference>
<keyword evidence="9 12" id="KW-0648">Protein biosynthesis</keyword>
<evidence type="ECO:0000256" key="12">
    <source>
        <dbReference type="RuleBase" id="RU363039"/>
    </source>
</evidence>
<dbReference type="InterPro" id="IPR041872">
    <property type="entry name" value="Anticodon_Met"/>
</dbReference>
<dbReference type="Gene3D" id="2.170.220.10">
    <property type="match status" value="1"/>
</dbReference>
<reference evidence="15 16" key="1">
    <citation type="journal article" date="2016" name="Nat. Commun.">
        <title>Thousands of microbial genomes shed light on interconnected biogeochemical processes in an aquifer system.</title>
        <authorList>
            <person name="Anantharaman K."/>
            <person name="Brown C.T."/>
            <person name="Hug L.A."/>
            <person name="Sharon I."/>
            <person name="Castelle C.J."/>
            <person name="Probst A.J."/>
            <person name="Thomas B.C."/>
            <person name="Singh A."/>
            <person name="Wilkins M.J."/>
            <person name="Karaoz U."/>
            <person name="Brodie E.L."/>
            <person name="Williams K.H."/>
            <person name="Hubbard S.S."/>
            <person name="Banfield J.F."/>
        </authorList>
    </citation>
    <scope>NUCLEOTIDE SEQUENCE [LARGE SCALE GENOMIC DNA]</scope>
</reference>
<comment type="function">
    <text evidence="1">Is required not only for elongation of protein synthesis but also for the initiation of all mRNA translation through initiator tRNA(fMet) aminoacylation.</text>
</comment>
<dbReference type="PRINTS" id="PR01041">
    <property type="entry name" value="TRNASYNTHMET"/>
</dbReference>
<dbReference type="Proteomes" id="UP000178059">
    <property type="component" value="Unassembled WGS sequence"/>
</dbReference>
<dbReference type="Gene3D" id="3.40.50.620">
    <property type="entry name" value="HUPs"/>
    <property type="match status" value="1"/>
</dbReference>
<dbReference type="PANTHER" id="PTHR43326">
    <property type="entry name" value="METHIONYL-TRNA SYNTHETASE"/>
    <property type="match status" value="1"/>
</dbReference>
<keyword evidence="6 12" id="KW-0436">Ligase</keyword>
<dbReference type="PANTHER" id="PTHR43326:SF1">
    <property type="entry name" value="METHIONINE--TRNA LIGASE, MITOCHONDRIAL"/>
    <property type="match status" value="1"/>
</dbReference>
<evidence type="ECO:0000313" key="16">
    <source>
        <dbReference type="Proteomes" id="UP000178059"/>
    </source>
</evidence>
<evidence type="ECO:0000256" key="4">
    <source>
        <dbReference type="ARBA" id="ARBA00018753"/>
    </source>
</evidence>
<feature type="domain" description="Methionyl/Leucyl tRNA synthetase" evidence="13">
    <location>
        <begin position="152"/>
        <end position="373"/>
    </location>
</feature>
<dbReference type="EMBL" id="MFTT01000023">
    <property type="protein sequence ID" value="OGI69571.1"/>
    <property type="molecule type" value="Genomic_DNA"/>
</dbReference>
<dbReference type="InterPro" id="IPR014758">
    <property type="entry name" value="Met-tRNA_synth"/>
</dbReference>
<evidence type="ECO:0000256" key="10">
    <source>
        <dbReference type="ARBA" id="ARBA00023146"/>
    </source>
</evidence>
<keyword evidence="8 12" id="KW-0067">ATP-binding</keyword>
<name>A0A1F6VIS7_9BACT</name>
<comment type="subcellular location">
    <subcellularLocation>
        <location evidence="2">Cytoplasm</location>
    </subcellularLocation>
</comment>
<dbReference type="AlphaFoldDB" id="A0A1F6VIS7"/>
<dbReference type="PROSITE" id="PS00178">
    <property type="entry name" value="AA_TRNA_LIGASE_I"/>
    <property type="match status" value="1"/>
</dbReference>
<evidence type="ECO:0000256" key="8">
    <source>
        <dbReference type="ARBA" id="ARBA00022840"/>
    </source>
</evidence>
<comment type="similarity">
    <text evidence="12">Belongs to the class-I aminoacyl-tRNA synthetase family.</text>
</comment>
<dbReference type="GO" id="GO:0005524">
    <property type="term" value="F:ATP binding"/>
    <property type="evidence" value="ECO:0007669"/>
    <property type="project" value="UniProtKB-KW"/>
</dbReference>
<dbReference type="STRING" id="1801743.A2824_02725"/>
<keyword evidence="5" id="KW-0963">Cytoplasm</keyword>
<dbReference type="EC" id="6.1.1.10" evidence="3"/>
<evidence type="ECO:0000256" key="9">
    <source>
        <dbReference type="ARBA" id="ARBA00022917"/>
    </source>
</evidence>
<organism evidence="15 16">
    <name type="scientific">Candidatus Nomurabacteria bacterium RIFCSPHIGHO2_01_FULL_42_16</name>
    <dbReference type="NCBI Taxonomy" id="1801743"/>
    <lineage>
        <taxon>Bacteria</taxon>
        <taxon>Candidatus Nomuraibacteriota</taxon>
    </lineage>
</organism>
<dbReference type="InterPro" id="IPR009080">
    <property type="entry name" value="tRNAsynth_Ia_anticodon-bd"/>
</dbReference>
<evidence type="ECO:0000313" key="15">
    <source>
        <dbReference type="EMBL" id="OGI69571.1"/>
    </source>
</evidence>
<evidence type="ECO:0000259" key="13">
    <source>
        <dbReference type="Pfam" id="PF09334"/>
    </source>
</evidence>
<dbReference type="NCBIfam" id="TIGR00398">
    <property type="entry name" value="metG"/>
    <property type="match status" value="1"/>
</dbReference>
<keyword evidence="10 12" id="KW-0030">Aminoacyl-tRNA synthetase</keyword>
<sequence>MRFYITTTLPYVNADLHMGHALEFVRADIIARYKRMSGFEVFFNTGADEHGMKIYRQAEKEGKDPQAYADFYADRMKGLINLLGLSDHNFIRTTSAAHIASAQEFWKRCDTAGYIYKKNYKAKYCVGCESEKTDSELVDGRCPDHPNLKIELIEEENYFFKFSEFQGRLLEMYKEIPDFVIPDFRFNEIKAFVARGLEDFSISRLKSKMPWGIEVPGDPDHTMYVWFDALVNYISAIGWPCPAEARQGEGGPSDKECEFYKWWPVTQYCGKDNLRYQSAVWQAMLMAAGISPSKQIVINGFITGAGGIKMSKTLGNIVDPRDIINEYGTDALRFYLAREIQSFEDSSFTKEGFQESYNANLANGLGNLVSRIMKMAEDNLGGPALLSKQILPVSYTAALESFDIKKAAEFIWKEISIQDMYIQETKPFSLIKTDPEGSKKIITHLVEKLHHIAHMLLPIMPATAEEIKELIIQNKAPETPLFLRK</sequence>
<evidence type="ECO:0000256" key="6">
    <source>
        <dbReference type="ARBA" id="ARBA00022598"/>
    </source>
</evidence>
<protein>
    <recommendedName>
        <fullName evidence="4">Methionine--tRNA ligase</fullName>
        <ecNumber evidence="3">6.1.1.10</ecNumber>
    </recommendedName>
    <alternativeName>
        <fullName evidence="11">Methionyl-tRNA synthetase</fullName>
    </alternativeName>
</protein>
<feature type="domain" description="Methionyl-tRNA synthetase anticodon-binding" evidence="14">
    <location>
        <begin position="394"/>
        <end position="471"/>
    </location>
</feature>
<dbReference type="SUPFAM" id="SSF52374">
    <property type="entry name" value="Nucleotidylyl transferase"/>
    <property type="match status" value="1"/>
</dbReference>
<dbReference type="Pfam" id="PF19303">
    <property type="entry name" value="Anticodon_3"/>
    <property type="match status" value="1"/>
</dbReference>
<comment type="caution">
    <text evidence="15">The sequence shown here is derived from an EMBL/GenBank/DDBJ whole genome shotgun (WGS) entry which is preliminary data.</text>
</comment>
<keyword evidence="7 12" id="KW-0547">Nucleotide-binding</keyword>
<dbReference type="GO" id="GO:0006431">
    <property type="term" value="P:methionyl-tRNA aminoacylation"/>
    <property type="evidence" value="ECO:0007669"/>
    <property type="project" value="InterPro"/>
</dbReference>
<evidence type="ECO:0000256" key="11">
    <source>
        <dbReference type="ARBA" id="ARBA00030904"/>
    </source>
</evidence>
<evidence type="ECO:0000256" key="1">
    <source>
        <dbReference type="ARBA" id="ARBA00003314"/>
    </source>
</evidence>
<evidence type="ECO:0000259" key="14">
    <source>
        <dbReference type="Pfam" id="PF19303"/>
    </source>
</evidence>
<feature type="domain" description="Methionyl/Leucyl tRNA synthetase" evidence="13">
    <location>
        <begin position="4"/>
        <end position="144"/>
    </location>
</feature>
<proteinExistence type="inferred from homology"/>
<dbReference type="InterPro" id="IPR001412">
    <property type="entry name" value="aa-tRNA-synth_I_CS"/>
</dbReference>
<dbReference type="Pfam" id="PF09334">
    <property type="entry name" value="tRNA-synt_1g"/>
    <property type="match status" value="2"/>
</dbReference>
<evidence type="ECO:0000256" key="3">
    <source>
        <dbReference type="ARBA" id="ARBA00012838"/>
    </source>
</evidence>
<evidence type="ECO:0000256" key="5">
    <source>
        <dbReference type="ARBA" id="ARBA00022490"/>
    </source>
</evidence>
<evidence type="ECO:0000256" key="7">
    <source>
        <dbReference type="ARBA" id="ARBA00022741"/>
    </source>
</evidence>
<dbReference type="InterPro" id="IPR015413">
    <property type="entry name" value="Methionyl/Leucyl_tRNA_Synth"/>
</dbReference>
<dbReference type="InterPro" id="IPR023457">
    <property type="entry name" value="Met-tRNA_synth_2"/>
</dbReference>